<gene>
    <name evidence="8" type="ORF">BP5553_05018</name>
</gene>
<evidence type="ECO:0000259" key="7">
    <source>
        <dbReference type="Pfam" id="PF20684"/>
    </source>
</evidence>
<organism evidence="8 9">
    <name type="scientific">Venustampulla echinocandica</name>
    <dbReference type="NCBI Taxonomy" id="2656787"/>
    <lineage>
        <taxon>Eukaryota</taxon>
        <taxon>Fungi</taxon>
        <taxon>Dikarya</taxon>
        <taxon>Ascomycota</taxon>
        <taxon>Pezizomycotina</taxon>
        <taxon>Leotiomycetes</taxon>
        <taxon>Helotiales</taxon>
        <taxon>Pleuroascaceae</taxon>
        <taxon>Venustampulla</taxon>
    </lineage>
</organism>
<evidence type="ECO:0000313" key="8">
    <source>
        <dbReference type="EMBL" id="RDL37585.1"/>
    </source>
</evidence>
<comment type="subcellular location">
    <subcellularLocation>
        <location evidence="1">Membrane</location>
        <topology evidence="1">Multi-pass membrane protein</topology>
    </subcellularLocation>
</comment>
<dbReference type="STRING" id="2656787.A0A370TPX8"/>
<evidence type="ECO:0000256" key="1">
    <source>
        <dbReference type="ARBA" id="ARBA00004141"/>
    </source>
</evidence>
<feature type="transmembrane region" description="Helical" evidence="6">
    <location>
        <begin position="372"/>
        <end position="392"/>
    </location>
</feature>
<keyword evidence="2 6" id="KW-0812">Transmembrane</keyword>
<accession>A0A370TPX8</accession>
<comment type="similarity">
    <text evidence="5">Belongs to the SAT4 family.</text>
</comment>
<sequence>MLSRATVPVHTSNSYIPPYNAVRVPARIPSGWNTRESFVRNFEEAGRPMPDIPGLSCLVEEETSGRQPILRKGTRHAPILLKPKILTALLASMATPPPPAGTGEPDINHGPRLFAATAVVTIFALVAVCTRLWVRKVMIKSVGWDDVFMVAAMILSLVAEGLTIADVYYGAGRHAAYLTDPDKHSYGLFLNFVSQPFYLVGVVLVKVSIGLFLVRITPSVFFNRFIWSMQAFMCIYTTIALITIFTQCRPLSVIWDHTVTEAICFTPLGLRACAYFNAACGIFADLVFALIPIPMLWNVRINTQVKAALFGILSLGLLYVKFFLDYSGHDVTLEERANMTCIYSATAACIVKVVYLTSYGKYNDFLWDSVDITIWTSCELNIGIFAASIATLKPLFRATFRGSSLSKGYTNGTKDQRSMDKSGFVKHISNHQGENKIGDGSRSHDDDFEMYGNVVTTNKKRGVTDMDSESQEIILPFQNPGIMKTTQVNVSVSDVRTKKYYDDAA</sequence>
<proteinExistence type="inferred from homology"/>
<keyword evidence="3 6" id="KW-1133">Transmembrane helix</keyword>
<evidence type="ECO:0000256" key="6">
    <source>
        <dbReference type="SAM" id="Phobius"/>
    </source>
</evidence>
<comment type="caution">
    <text evidence="8">The sequence shown here is derived from an EMBL/GenBank/DDBJ whole genome shotgun (WGS) entry which is preliminary data.</text>
</comment>
<evidence type="ECO:0000313" key="9">
    <source>
        <dbReference type="Proteomes" id="UP000254866"/>
    </source>
</evidence>
<dbReference type="AlphaFoldDB" id="A0A370TPX8"/>
<dbReference type="InterPro" id="IPR052337">
    <property type="entry name" value="SAT4-like"/>
</dbReference>
<dbReference type="GO" id="GO:0016020">
    <property type="term" value="C:membrane"/>
    <property type="evidence" value="ECO:0007669"/>
    <property type="project" value="UniProtKB-SubCell"/>
</dbReference>
<evidence type="ECO:0000256" key="4">
    <source>
        <dbReference type="ARBA" id="ARBA00023136"/>
    </source>
</evidence>
<reference evidence="8 9" key="1">
    <citation type="journal article" date="2018" name="IMA Fungus">
        <title>IMA Genome-F 9: Draft genome sequence of Annulohypoxylon stygium, Aspergillus mulundensis, Berkeleyomyces basicola (syn. Thielaviopsis basicola), Ceratocystis smalleyi, two Cercospora beticola strains, Coleophoma cylindrospora, Fusarium fracticaudum, Phialophora cf. hyalina, and Morchella septimelata.</title>
        <authorList>
            <person name="Wingfield B.D."/>
            <person name="Bills G.F."/>
            <person name="Dong Y."/>
            <person name="Huang W."/>
            <person name="Nel W.J."/>
            <person name="Swalarsk-Parry B.S."/>
            <person name="Vaghefi N."/>
            <person name="Wilken P.M."/>
            <person name="An Z."/>
            <person name="de Beer Z.W."/>
            <person name="De Vos L."/>
            <person name="Chen L."/>
            <person name="Duong T.A."/>
            <person name="Gao Y."/>
            <person name="Hammerbacher A."/>
            <person name="Kikkert J.R."/>
            <person name="Li Y."/>
            <person name="Li H."/>
            <person name="Li K."/>
            <person name="Li Q."/>
            <person name="Liu X."/>
            <person name="Ma X."/>
            <person name="Naidoo K."/>
            <person name="Pethybridge S.J."/>
            <person name="Sun J."/>
            <person name="Steenkamp E.T."/>
            <person name="van der Nest M.A."/>
            <person name="van Wyk S."/>
            <person name="Wingfield M.J."/>
            <person name="Xiong C."/>
            <person name="Yue Q."/>
            <person name="Zhang X."/>
        </authorList>
    </citation>
    <scope>NUCLEOTIDE SEQUENCE [LARGE SCALE GENOMIC DNA]</scope>
    <source>
        <strain evidence="8 9">BP 5553</strain>
    </source>
</reference>
<feature type="transmembrane region" description="Helical" evidence="6">
    <location>
        <begin position="307"/>
        <end position="324"/>
    </location>
</feature>
<dbReference type="InterPro" id="IPR049326">
    <property type="entry name" value="Rhodopsin_dom_fungi"/>
</dbReference>
<feature type="transmembrane region" description="Helical" evidence="6">
    <location>
        <begin position="225"/>
        <end position="245"/>
    </location>
</feature>
<feature type="transmembrane region" description="Helical" evidence="6">
    <location>
        <begin position="275"/>
        <end position="295"/>
    </location>
</feature>
<keyword evidence="4 6" id="KW-0472">Membrane</keyword>
<evidence type="ECO:0000256" key="3">
    <source>
        <dbReference type="ARBA" id="ARBA00022989"/>
    </source>
</evidence>
<feature type="transmembrane region" description="Helical" evidence="6">
    <location>
        <begin position="113"/>
        <end position="134"/>
    </location>
</feature>
<protein>
    <recommendedName>
        <fullName evidence="7">Rhodopsin domain-containing protein</fullName>
    </recommendedName>
</protein>
<dbReference type="PANTHER" id="PTHR33048:SF167">
    <property type="entry name" value="INTEGRAL MEMBRANE PROTEIN"/>
    <property type="match status" value="1"/>
</dbReference>
<dbReference type="Pfam" id="PF20684">
    <property type="entry name" value="Fung_rhodopsin"/>
    <property type="match status" value="1"/>
</dbReference>
<dbReference type="PANTHER" id="PTHR33048">
    <property type="entry name" value="PTH11-LIKE INTEGRAL MEMBRANE PROTEIN (AFU_ORTHOLOGUE AFUA_5G11245)"/>
    <property type="match status" value="1"/>
</dbReference>
<dbReference type="OrthoDB" id="5022096at2759"/>
<keyword evidence="9" id="KW-1185">Reference proteome</keyword>
<feature type="transmembrane region" description="Helical" evidence="6">
    <location>
        <begin position="146"/>
        <end position="169"/>
    </location>
</feature>
<dbReference type="EMBL" id="NPIC01000003">
    <property type="protein sequence ID" value="RDL37585.1"/>
    <property type="molecule type" value="Genomic_DNA"/>
</dbReference>
<feature type="transmembrane region" description="Helical" evidence="6">
    <location>
        <begin position="189"/>
        <end position="213"/>
    </location>
</feature>
<dbReference type="Proteomes" id="UP000254866">
    <property type="component" value="Unassembled WGS sequence"/>
</dbReference>
<evidence type="ECO:0000256" key="5">
    <source>
        <dbReference type="ARBA" id="ARBA00038359"/>
    </source>
</evidence>
<evidence type="ECO:0000256" key="2">
    <source>
        <dbReference type="ARBA" id="ARBA00022692"/>
    </source>
</evidence>
<dbReference type="GeneID" id="43597867"/>
<feature type="domain" description="Rhodopsin" evidence="7">
    <location>
        <begin position="131"/>
        <end position="397"/>
    </location>
</feature>
<name>A0A370TPX8_9HELO</name>
<dbReference type="RefSeq" id="XP_031870241.1">
    <property type="nucleotide sequence ID" value="XM_032013641.1"/>
</dbReference>